<feature type="compositionally biased region" description="Low complexity" evidence="1">
    <location>
        <begin position="99"/>
        <end position="113"/>
    </location>
</feature>
<proteinExistence type="predicted"/>
<dbReference type="EMBL" id="JAUEPO010000002">
    <property type="protein sequence ID" value="KAK3333804.1"/>
    <property type="molecule type" value="Genomic_DNA"/>
</dbReference>
<evidence type="ECO:0000256" key="1">
    <source>
        <dbReference type="SAM" id="MobiDB-lite"/>
    </source>
</evidence>
<comment type="caution">
    <text evidence="5">The sequence shown here is derived from an EMBL/GenBank/DDBJ whole genome shotgun (WGS) entry which is preliminary data.</text>
</comment>
<evidence type="ECO:0000313" key="6">
    <source>
        <dbReference type="Proteomes" id="UP001286456"/>
    </source>
</evidence>
<dbReference type="PANTHER" id="PTHR42028">
    <property type="entry name" value="CHROMOSOME 1, WHOLE GENOME SHOTGUN SEQUENCE"/>
    <property type="match status" value="1"/>
</dbReference>
<evidence type="ECO:0000259" key="4">
    <source>
        <dbReference type="Pfam" id="PF23585"/>
    </source>
</evidence>
<evidence type="ECO:0000256" key="3">
    <source>
        <dbReference type="SAM" id="SignalP"/>
    </source>
</evidence>
<feature type="domain" description="DUF7137" evidence="4">
    <location>
        <begin position="123"/>
        <end position="258"/>
    </location>
</feature>
<dbReference type="Pfam" id="PF23585">
    <property type="entry name" value="DUF7137"/>
    <property type="match status" value="1"/>
</dbReference>
<evidence type="ECO:0000313" key="5">
    <source>
        <dbReference type="EMBL" id="KAK3333804.1"/>
    </source>
</evidence>
<dbReference type="Proteomes" id="UP001286456">
    <property type="component" value="Unassembled WGS sequence"/>
</dbReference>
<dbReference type="InterPro" id="IPR055561">
    <property type="entry name" value="DUF7137"/>
</dbReference>
<feature type="region of interest" description="Disordered" evidence="1">
    <location>
        <begin position="41"/>
        <end position="117"/>
    </location>
</feature>
<feature type="transmembrane region" description="Helical" evidence="2">
    <location>
        <begin position="270"/>
        <end position="295"/>
    </location>
</feature>
<keyword evidence="3" id="KW-0732">Signal</keyword>
<protein>
    <recommendedName>
        <fullName evidence="4">DUF7137 domain-containing protein</fullName>
    </recommendedName>
</protein>
<reference evidence="5" key="2">
    <citation type="submission" date="2023-06" db="EMBL/GenBank/DDBJ databases">
        <authorList>
            <consortium name="Lawrence Berkeley National Laboratory"/>
            <person name="Haridas S."/>
            <person name="Hensen N."/>
            <person name="Bonometti L."/>
            <person name="Westerberg I."/>
            <person name="Brannstrom I.O."/>
            <person name="Guillou S."/>
            <person name="Cros-Aarteil S."/>
            <person name="Calhoun S."/>
            <person name="Kuo A."/>
            <person name="Mondo S."/>
            <person name="Pangilinan J."/>
            <person name="Riley R."/>
            <person name="Labutti K."/>
            <person name="Andreopoulos B."/>
            <person name="Lipzen A."/>
            <person name="Chen C."/>
            <person name="Yanf M."/>
            <person name="Daum C."/>
            <person name="Ng V."/>
            <person name="Clum A."/>
            <person name="Steindorff A."/>
            <person name="Ohm R."/>
            <person name="Martin F."/>
            <person name="Silar P."/>
            <person name="Natvig D."/>
            <person name="Lalanne C."/>
            <person name="Gautier V."/>
            <person name="Ament-Velasquez S.L."/>
            <person name="Kruys A."/>
            <person name="Hutchinson M.I."/>
            <person name="Powell A.J."/>
            <person name="Barry K."/>
            <person name="Miller A.N."/>
            <person name="Grigoriev I.V."/>
            <person name="Debuchy R."/>
            <person name="Gladieux P."/>
            <person name="Thoren M.H."/>
            <person name="Johannesson H."/>
        </authorList>
    </citation>
    <scope>NUCLEOTIDE SEQUENCE</scope>
    <source>
        <strain evidence="5">SMH4131-1</strain>
    </source>
</reference>
<organism evidence="5 6">
    <name type="scientific">Cercophora scortea</name>
    <dbReference type="NCBI Taxonomy" id="314031"/>
    <lineage>
        <taxon>Eukaryota</taxon>
        <taxon>Fungi</taxon>
        <taxon>Dikarya</taxon>
        <taxon>Ascomycota</taxon>
        <taxon>Pezizomycotina</taxon>
        <taxon>Sordariomycetes</taxon>
        <taxon>Sordariomycetidae</taxon>
        <taxon>Sordariales</taxon>
        <taxon>Lasiosphaeriaceae</taxon>
        <taxon>Cercophora</taxon>
    </lineage>
</organism>
<feature type="chain" id="PRO_5042053869" description="DUF7137 domain-containing protein" evidence="3">
    <location>
        <begin position="24"/>
        <end position="296"/>
    </location>
</feature>
<dbReference type="AlphaFoldDB" id="A0AAE0IYY1"/>
<gene>
    <name evidence="5" type="ORF">B0T19DRAFT_137604</name>
</gene>
<keyword evidence="2" id="KW-0472">Membrane</keyword>
<reference evidence="5" key="1">
    <citation type="journal article" date="2023" name="Mol. Phylogenet. Evol.">
        <title>Genome-scale phylogeny and comparative genomics of the fungal order Sordariales.</title>
        <authorList>
            <person name="Hensen N."/>
            <person name="Bonometti L."/>
            <person name="Westerberg I."/>
            <person name="Brannstrom I.O."/>
            <person name="Guillou S."/>
            <person name="Cros-Aarteil S."/>
            <person name="Calhoun S."/>
            <person name="Haridas S."/>
            <person name="Kuo A."/>
            <person name="Mondo S."/>
            <person name="Pangilinan J."/>
            <person name="Riley R."/>
            <person name="LaButti K."/>
            <person name="Andreopoulos B."/>
            <person name="Lipzen A."/>
            <person name="Chen C."/>
            <person name="Yan M."/>
            <person name="Daum C."/>
            <person name="Ng V."/>
            <person name="Clum A."/>
            <person name="Steindorff A."/>
            <person name="Ohm R.A."/>
            <person name="Martin F."/>
            <person name="Silar P."/>
            <person name="Natvig D.O."/>
            <person name="Lalanne C."/>
            <person name="Gautier V."/>
            <person name="Ament-Velasquez S.L."/>
            <person name="Kruys A."/>
            <person name="Hutchinson M.I."/>
            <person name="Powell A.J."/>
            <person name="Barry K."/>
            <person name="Miller A.N."/>
            <person name="Grigoriev I.V."/>
            <person name="Debuchy R."/>
            <person name="Gladieux P."/>
            <person name="Hiltunen Thoren M."/>
            <person name="Johannesson H."/>
        </authorList>
    </citation>
    <scope>NUCLEOTIDE SEQUENCE</scope>
    <source>
        <strain evidence="5">SMH4131-1</strain>
    </source>
</reference>
<sequence length="296" mass="30851">MKATLSFGQLAVALLSISPAVSAVSWPGWLPELDALVVRQESQSPTSAASPTQTADPTTAATTNTNNNNQDTASASPTATNTNKNGQGGNLNTATREATTTGTHTGKTSSKSGPAKHTTFTNAIAGSVVMVTPDAYAGSQLYKIGDPVTWGWNYTNVLGTPTAIDVLVSCSKASQTWTLTQNMTFATKGSFTWDTGAYQETAIASPLLTEQYQLLIHDSDSAVTASPEGGYLAPFSGFKFGLYTPRPYTPLADWQCATCSGAMSDLDRKALGAAVAMSAVTVLSFTWFVGGMGAFI</sequence>
<accession>A0AAE0IYY1</accession>
<keyword evidence="6" id="KW-1185">Reference proteome</keyword>
<name>A0AAE0IYY1_9PEZI</name>
<keyword evidence="2" id="KW-0812">Transmembrane</keyword>
<evidence type="ECO:0000256" key="2">
    <source>
        <dbReference type="SAM" id="Phobius"/>
    </source>
</evidence>
<keyword evidence="2" id="KW-1133">Transmembrane helix</keyword>
<feature type="signal peptide" evidence="3">
    <location>
        <begin position="1"/>
        <end position="23"/>
    </location>
</feature>
<dbReference type="PANTHER" id="PTHR42028:SF1">
    <property type="entry name" value="YALI0E30657P"/>
    <property type="match status" value="1"/>
</dbReference>
<feature type="compositionally biased region" description="Low complexity" evidence="1">
    <location>
        <begin position="42"/>
        <end position="83"/>
    </location>
</feature>